<dbReference type="Gene3D" id="3.30.450.40">
    <property type="match status" value="1"/>
</dbReference>
<dbReference type="InterPro" id="IPR005467">
    <property type="entry name" value="His_kinase_dom"/>
</dbReference>
<evidence type="ECO:0000256" key="3">
    <source>
        <dbReference type="ARBA" id="ARBA00022553"/>
    </source>
</evidence>
<dbReference type="PROSITE" id="PS50112">
    <property type="entry name" value="PAS"/>
    <property type="match status" value="2"/>
</dbReference>
<dbReference type="NCBIfam" id="TIGR00229">
    <property type="entry name" value="sensory_box"/>
    <property type="match status" value="3"/>
</dbReference>
<dbReference type="InterPro" id="IPR000700">
    <property type="entry name" value="PAS-assoc_C"/>
</dbReference>
<evidence type="ECO:0000256" key="6">
    <source>
        <dbReference type="ARBA" id="ARBA00022777"/>
    </source>
</evidence>
<organism evidence="13 14">
    <name type="scientific">Paenibacillus ginsengarvi</name>
    <dbReference type="NCBI Taxonomy" id="400777"/>
    <lineage>
        <taxon>Bacteria</taxon>
        <taxon>Bacillati</taxon>
        <taxon>Bacillota</taxon>
        <taxon>Bacilli</taxon>
        <taxon>Bacillales</taxon>
        <taxon>Paenibacillaceae</taxon>
        <taxon>Paenibacillus</taxon>
    </lineage>
</organism>
<feature type="domain" description="PAC" evidence="12">
    <location>
        <begin position="547"/>
        <end position="601"/>
    </location>
</feature>
<dbReference type="Proteomes" id="UP000282311">
    <property type="component" value="Unassembled WGS sequence"/>
</dbReference>
<dbReference type="SMART" id="SM00388">
    <property type="entry name" value="HisKA"/>
    <property type="match status" value="1"/>
</dbReference>
<keyword evidence="7" id="KW-0067">ATP-binding</keyword>
<evidence type="ECO:0000256" key="1">
    <source>
        <dbReference type="ARBA" id="ARBA00000085"/>
    </source>
</evidence>
<dbReference type="GO" id="GO:0030435">
    <property type="term" value="P:sporulation resulting in formation of a cellular spore"/>
    <property type="evidence" value="ECO:0007669"/>
    <property type="project" value="UniProtKB-KW"/>
</dbReference>
<evidence type="ECO:0000256" key="4">
    <source>
        <dbReference type="ARBA" id="ARBA00022679"/>
    </source>
</evidence>
<dbReference type="InterPro" id="IPR013656">
    <property type="entry name" value="PAS_4"/>
</dbReference>
<feature type="domain" description="PAS" evidence="11">
    <location>
        <begin position="354"/>
        <end position="398"/>
    </location>
</feature>
<dbReference type="FunFam" id="1.10.287.130:FF:000040">
    <property type="entry name" value="PAS domain-containing sensor histidine kinase"/>
    <property type="match status" value="1"/>
</dbReference>
<dbReference type="PROSITE" id="PS50109">
    <property type="entry name" value="HIS_KIN"/>
    <property type="match status" value="1"/>
</dbReference>
<dbReference type="SUPFAM" id="SSF47384">
    <property type="entry name" value="Homodimeric domain of signal transducing histidine kinase"/>
    <property type="match status" value="1"/>
</dbReference>
<dbReference type="InterPro" id="IPR029016">
    <property type="entry name" value="GAF-like_dom_sf"/>
</dbReference>
<evidence type="ECO:0000313" key="14">
    <source>
        <dbReference type="Proteomes" id="UP000282311"/>
    </source>
</evidence>
<dbReference type="PRINTS" id="PR00344">
    <property type="entry name" value="BCTRLSENSOR"/>
</dbReference>
<dbReference type="SMART" id="SM00086">
    <property type="entry name" value="PAC"/>
    <property type="match status" value="3"/>
</dbReference>
<evidence type="ECO:0000256" key="5">
    <source>
        <dbReference type="ARBA" id="ARBA00022741"/>
    </source>
</evidence>
<dbReference type="SUPFAM" id="SSF55874">
    <property type="entry name" value="ATPase domain of HSP90 chaperone/DNA topoisomerase II/histidine kinase"/>
    <property type="match status" value="1"/>
</dbReference>
<proteinExistence type="predicted"/>
<dbReference type="CDD" id="cd00082">
    <property type="entry name" value="HisKA"/>
    <property type="match status" value="1"/>
</dbReference>
<dbReference type="InterPro" id="IPR003594">
    <property type="entry name" value="HATPase_dom"/>
</dbReference>
<keyword evidence="5" id="KW-0547">Nucleotide-binding</keyword>
<keyword evidence="4" id="KW-0808">Transferase</keyword>
<evidence type="ECO:0000259" key="11">
    <source>
        <dbReference type="PROSITE" id="PS50112"/>
    </source>
</evidence>
<feature type="domain" description="Histidine kinase" evidence="10">
    <location>
        <begin position="745"/>
        <end position="950"/>
    </location>
</feature>
<dbReference type="Pfam" id="PF00512">
    <property type="entry name" value="HisKA"/>
    <property type="match status" value="1"/>
</dbReference>
<dbReference type="RefSeq" id="WP_120748186.1">
    <property type="nucleotide sequence ID" value="NZ_RBAH01000010.1"/>
</dbReference>
<dbReference type="Gene3D" id="3.30.450.20">
    <property type="entry name" value="PAS domain"/>
    <property type="match status" value="3"/>
</dbReference>
<dbReference type="AlphaFoldDB" id="A0A3B0CE21"/>
<name>A0A3B0CE21_9BACL</name>
<dbReference type="SMART" id="SM00091">
    <property type="entry name" value="PAS"/>
    <property type="match status" value="3"/>
</dbReference>
<keyword evidence="9" id="KW-0902">Two-component regulatory system</keyword>
<dbReference type="PANTHER" id="PTHR43065:SF34">
    <property type="entry name" value="SPORULATION KINASE A"/>
    <property type="match status" value="1"/>
</dbReference>
<evidence type="ECO:0000256" key="2">
    <source>
        <dbReference type="ARBA" id="ARBA00012438"/>
    </source>
</evidence>
<dbReference type="PANTHER" id="PTHR43065">
    <property type="entry name" value="SENSOR HISTIDINE KINASE"/>
    <property type="match status" value="1"/>
</dbReference>
<gene>
    <name evidence="13" type="ORF">D7M11_15725</name>
</gene>
<evidence type="ECO:0000259" key="10">
    <source>
        <dbReference type="PROSITE" id="PS50109"/>
    </source>
</evidence>
<accession>A0A3B0CE21</accession>
<dbReference type="SUPFAM" id="SSF55785">
    <property type="entry name" value="PYP-like sensor domain (PAS domain)"/>
    <property type="match status" value="3"/>
</dbReference>
<evidence type="ECO:0000313" key="13">
    <source>
        <dbReference type="EMBL" id="RKN84023.1"/>
    </source>
</evidence>
<reference evidence="13 14" key="1">
    <citation type="journal article" date="2007" name="Int. J. Syst. Evol. Microbiol.">
        <title>Paenibacillus ginsengarvi sp. nov., isolated from soil from ginseng cultivation.</title>
        <authorList>
            <person name="Yoon M.H."/>
            <person name="Ten L.N."/>
            <person name="Im W.T."/>
        </authorList>
    </citation>
    <scope>NUCLEOTIDE SEQUENCE [LARGE SCALE GENOMIC DNA]</scope>
    <source>
        <strain evidence="13 14">KCTC 13059</strain>
    </source>
</reference>
<evidence type="ECO:0000256" key="9">
    <source>
        <dbReference type="ARBA" id="ARBA00023012"/>
    </source>
</evidence>
<dbReference type="InterPro" id="IPR000014">
    <property type="entry name" value="PAS"/>
</dbReference>
<dbReference type="GO" id="GO:0005524">
    <property type="term" value="F:ATP binding"/>
    <property type="evidence" value="ECO:0007669"/>
    <property type="project" value="UniProtKB-KW"/>
</dbReference>
<dbReference type="Pfam" id="PF08448">
    <property type="entry name" value="PAS_4"/>
    <property type="match status" value="2"/>
</dbReference>
<protein>
    <recommendedName>
        <fullName evidence="2">histidine kinase</fullName>
        <ecNumber evidence="2">2.7.13.3</ecNumber>
    </recommendedName>
</protein>
<dbReference type="EC" id="2.7.13.3" evidence="2"/>
<dbReference type="OrthoDB" id="9815750at2"/>
<dbReference type="PROSITE" id="PS50113">
    <property type="entry name" value="PAC"/>
    <property type="match status" value="2"/>
</dbReference>
<dbReference type="CDD" id="cd00130">
    <property type="entry name" value="PAS"/>
    <property type="match status" value="3"/>
</dbReference>
<feature type="domain" description="PAC" evidence="12">
    <location>
        <begin position="680"/>
        <end position="732"/>
    </location>
</feature>
<dbReference type="Gene3D" id="1.10.287.130">
    <property type="match status" value="1"/>
</dbReference>
<dbReference type="Gene3D" id="3.30.565.10">
    <property type="entry name" value="Histidine kinase-like ATPase, C-terminal domain"/>
    <property type="match status" value="1"/>
</dbReference>
<comment type="catalytic activity">
    <reaction evidence="1">
        <text>ATP + protein L-histidine = ADP + protein N-phospho-L-histidine.</text>
        <dbReference type="EC" id="2.7.13.3"/>
    </reaction>
</comment>
<keyword evidence="3" id="KW-0597">Phosphoprotein</keyword>
<dbReference type="EMBL" id="RBAH01000010">
    <property type="protein sequence ID" value="RKN84023.1"/>
    <property type="molecule type" value="Genomic_DNA"/>
</dbReference>
<dbReference type="GO" id="GO:0000155">
    <property type="term" value="F:phosphorelay sensor kinase activity"/>
    <property type="evidence" value="ECO:0007669"/>
    <property type="project" value="InterPro"/>
</dbReference>
<sequence length="953" mass="107422">MSNNKGTSTYGNRSASDRTSIEREWEKFMSGSSTPLRVREYMHHSWKRCMEQGIDPFLVKVPYNLGADQIQEYVSSDPQFRMIEPILQQLKQLAAHTGYLVTYCNAAGEMIYYDGDKPLMLKAEDIHFTPGSDWSESSAGTNAIGTALITGMPIQVYASEHFCQQIHSWTCSAAPIRDPATGRICGVLDLTGFWTVNDPRTLDVVTDAGRSIEKLLYRKWMMERSRLAVHYAEVAKRTVVPIAVLDRGGHVVQASRLFYNNGWVKSGRLLGQPSSVRPSPAAVQTWEIEHRHKRWQLEITPYYYGGTPIGSIVTVLPSDIAAFADLPAIRLVETCGLTSAAADSAERDTIPPPRDPLYKSLFEHHPDAIFAYDLRGNLIDANPAAERMLGYATGELAGMRNLVLPEYRDSRLRAFVGAAAGTQMKYEAAFLHKLGHSVKVPLKAFPIIADNKIVGIYETVRDMPSEDVHIQEELKTTKEQLEFYFRNTEDAILVLDTNFHIVKANQSFERIYGWTERELLSKRNPTVPAHLHHEIEEIHNKIITSRHVLPYETLRQRKDGTLIHVSNFISPLFDSKGSVIAYVLISRDITQWKRISEELIESEKRLRTLINAMPDLVIFKDSFGQWIEANDYALALLQLEDAEYKGKTDRELGELRPFFRDMYAQCEVSDQMAWDKGALIRVQETLPNPDGSVVVCDLIKVPIYHSDGSRKGIVAIGRDITELKQTEQLLRKSEKLVIVGQLAAGVAHEIRNPLTTLKGFLSLLRLPSSDKDKWYVDIMQSEIEKMEWVANQFLTVAQPQSVLFKNRNLETIIRHVSTFLYPLAKMHNVEIVVEAGSGNPHVECDESQLKQAFINLVKNSIEAMPQGGQVVIRLEHEASSIAVRVIDHGHGIAKERLPHLGEPFYSLKEKGTGLGLMICFKIVKEHRGTVRIASVVGSGTTVEVRLPLNPEYE</sequence>
<dbReference type="SMART" id="SM00387">
    <property type="entry name" value="HATPase_c"/>
    <property type="match status" value="1"/>
</dbReference>
<comment type="caution">
    <text evidence="13">The sequence shown here is derived from an EMBL/GenBank/DDBJ whole genome shotgun (WGS) entry which is preliminary data.</text>
</comment>
<keyword evidence="6" id="KW-0418">Kinase</keyword>
<dbReference type="Pfam" id="PF02518">
    <property type="entry name" value="HATPase_c"/>
    <property type="match status" value="1"/>
</dbReference>
<dbReference type="InterPro" id="IPR035965">
    <property type="entry name" value="PAS-like_dom_sf"/>
</dbReference>
<evidence type="ECO:0000259" key="12">
    <source>
        <dbReference type="PROSITE" id="PS50113"/>
    </source>
</evidence>
<keyword evidence="8" id="KW-0749">Sporulation</keyword>
<dbReference type="InterPro" id="IPR004358">
    <property type="entry name" value="Sig_transdc_His_kin-like_C"/>
</dbReference>
<feature type="domain" description="PAS" evidence="11">
    <location>
        <begin position="477"/>
        <end position="522"/>
    </location>
</feature>
<dbReference type="InterPro" id="IPR001610">
    <property type="entry name" value="PAC"/>
</dbReference>
<dbReference type="Pfam" id="PF13188">
    <property type="entry name" value="PAS_8"/>
    <property type="match status" value="1"/>
</dbReference>
<evidence type="ECO:0000256" key="7">
    <source>
        <dbReference type="ARBA" id="ARBA00022840"/>
    </source>
</evidence>
<dbReference type="InterPro" id="IPR036097">
    <property type="entry name" value="HisK_dim/P_sf"/>
</dbReference>
<dbReference type="InterPro" id="IPR036890">
    <property type="entry name" value="HATPase_C_sf"/>
</dbReference>
<keyword evidence="14" id="KW-1185">Reference proteome</keyword>
<dbReference type="InterPro" id="IPR003661">
    <property type="entry name" value="HisK_dim/P_dom"/>
</dbReference>
<evidence type="ECO:0000256" key="8">
    <source>
        <dbReference type="ARBA" id="ARBA00022969"/>
    </source>
</evidence>